<feature type="transmembrane region" description="Helical" evidence="1">
    <location>
        <begin position="16"/>
        <end position="34"/>
    </location>
</feature>
<proteinExistence type="predicted"/>
<reference evidence="2 3" key="1">
    <citation type="submission" date="2019-08" db="EMBL/GenBank/DDBJ databases">
        <title>Bradymonadales sp. TMQ4.</title>
        <authorList>
            <person name="Liang Q."/>
        </authorList>
    </citation>
    <scope>NUCLEOTIDE SEQUENCE [LARGE SCALE GENOMIC DNA]</scope>
    <source>
        <strain evidence="2 3">TMQ4</strain>
    </source>
</reference>
<evidence type="ECO:0000256" key="1">
    <source>
        <dbReference type="SAM" id="Phobius"/>
    </source>
</evidence>
<name>A0A5C6XGN3_9DELT</name>
<evidence type="ECO:0000313" key="3">
    <source>
        <dbReference type="Proteomes" id="UP000321412"/>
    </source>
</evidence>
<feature type="transmembrane region" description="Helical" evidence="1">
    <location>
        <begin position="92"/>
        <end position="111"/>
    </location>
</feature>
<dbReference type="AlphaFoldDB" id="A0A5C6XGN3"/>
<sequence>MSWMNDLRAIWRSTDVKLGLLTVVVSALVGGAFLGGWLNAGAMITATLLAFAALLLAMHQLHTKTRDTDHAPSLNAWLHEAGKVWRANRRDLGLIAGASAGLAMLIASLISEHAPSCIDAVPLKFVASLALGLVYGRAHLLASQNTDRPNSTPLTTILAQKPHRSGTLLLALFFYLALWEIEPMARALDLPEVMAIPIAMTTAVLGGALLPYVAILFLEHKSPMQALRRNIELVTGRWGLMFVCFLLTGFWSLMMLMIAMSATMALTVLTHVLLAPSLDAGALPSAPPVLLAATAIAAVMLALPLLVVGPVAAYRILRRS</sequence>
<evidence type="ECO:0000313" key="2">
    <source>
        <dbReference type="EMBL" id="TXD38075.1"/>
    </source>
</evidence>
<comment type="caution">
    <text evidence="2">The sequence shown here is derived from an EMBL/GenBank/DDBJ whole genome shotgun (WGS) entry which is preliminary data.</text>
</comment>
<protein>
    <submittedName>
        <fullName evidence="2">Uncharacterized protein</fullName>
    </submittedName>
</protein>
<feature type="transmembrane region" description="Helical" evidence="1">
    <location>
        <begin position="40"/>
        <end position="58"/>
    </location>
</feature>
<keyword evidence="1" id="KW-1133">Transmembrane helix</keyword>
<feature type="transmembrane region" description="Helical" evidence="1">
    <location>
        <begin position="289"/>
        <end position="314"/>
    </location>
</feature>
<feature type="transmembrane region" description="Helical" evidence="1">
    <location>
        <begin position="239"/>
        <end position="269"/>
    </location>
</feature>
<dbReference type="EMBL" id="VOSM01000002">
    <property type="protein sequence ID" value="TXD38075.1"/>
    <property type="molecule type" value="Genomic_DNA"/>
</dbReference>
<keyword evidence="1" id="KW-0812">Transmembrane</keyword>
<gene>
    <name evidence="2" type="ORF">FRC98_04040</name>
</gene>
<keyword evidence="3" id="KW-1185">Reference proteome</keyword>
<feature type="transmembrane region" description="Helical" evidence="1">
    <location>
        <begin position="163"/>
        <end position="181"/>
    </location>
</feature>
<feature type="transmembrane region" description="Helical" evidence="1">
    <location>
        <begin position="193"/>
        <end position="218"/>
    </location>
</feature>
<feature type="transmembrane region" description="Helical" evidence="1">
    <location>
        <begin position="123"/>
        <end position="142"/>
    </location>
</feature>
<dbReference type="Proteomes" id="UP000321412">
    <property type="component" value="Unassembled WGS sequence"/>
</dbReference>
<dbReference type="RefSeq" id="WP_146980021.1">
    <property type="nucleotide sequence ID" value="NZ_VOSM01000002.1"/>
</dbReference>
<organism evidence="2 3">
    <name type="scientific">Lujinxingia vulgaris</name>
    <dbReference type="NCBI Taxonomy" id="2600176"/>
    <lineage>
        <taxon>Bacteria</taxon>
        <taxon>Deltaproteobacteria</taxon>
        <taxon>Bradymonadales</taxon>
        <taxon>Lujinxingiaceae</taxon>
        <taxon>Lujinxingia</taxon>
    </lineage>
</organism>
<accession>A0A5C6XGN3</accession>
<keyword evidence="1" id="KW-0472">Membrane</keyword>